<dbReference type="InterPro" id="IPR011009">
    <property type="entry name" value="Kinase-like_dom_sf"/>
</dbReference>
<dbReference type="InterPro" id="IPR001170">
    <property type="entry name" value="ANPR/GUC"/>
</dbReference>
<dbReference type="SUPFAM" id="SSF53822">
    <property type="entry name" value="Periplasmic binding protein-like I"/>
    <property type="match status" value="1"/>
</dbReference>
<accession>R7TF11</accession>
<evidence type="ECO:0000256" key="7">
    <source>
        <dbReference type="ARBA" id="ARBA00022741"/>
    </source>
</evidence>
<reference evidence="19 21" key="2">
    <citation type="journal article" date="2013" name="Nature">
        <title>Insights into bilaterian evolution from three spiralian genomes.</title>
        <authorList>
            <person name="Simakov O."/>
            <person name="Marletaz F."/>
            <person name="Cho S.J."/>
            <person name="Edsinger-Gonzales E."/>
            <person name="Havlak P."/>
            <person name="Hellsten U."/>
            <person name="Kuo D.H."/>
            <person name="Larsson T."/>
            <person name="Lv J."/>
            <person name="Arendt D."/>
            <person name="Savage R."/>
            <person name="Osoegawa K."/>
            <person name="de Jong P."/>
            <person name="Grimwood J."/>
            <person name="Chapman J.A."/>
            <person name="Shapiro H."/>
            <person name="Aerts A."/>
            <person name="Otillar R.P."/>
            <person name="Terry A.Y."/>
            <person name="Boore J.L."/>
            <person name="Grigoriev I.V."/>
            <person name="Lindberg D.R."/>
            <person name="Seaver E.C."/>
            <person name="Weisblat D.A."/>
            <person name="Putnam N.H."/>
            <person name="Rokhsar D.S."/>
        </authorList>
    </citation>
    <scope>NUCLEOTIDE SEQUENCE</scope>
    <source>
        <strain evidence="19 21">I ESC-2004</strain>
    </source>
</reference>
<keyword evidence="11" id="KW-0675">Receptor</keyword>
<evidence type="ECO:0000259" key="18">
    <source>
        <dbReference type="PROSITE" id="PS50125"/>
    </source>
</evidence>
<gene>
    <name evidence="19" type="ORF">CAPTEDRAFT_22212</name>
</gene>
<dbReference type="EC" id="4.6.1.2" evidence="3 16"/>
<reference evidence="21" key="1">
    <citation type="submission" date="2012-12" db="EMBL/GenBank/DDBJ databases">
        <authorList>
            <person name="Hellsten U."/>
            <person name="Grimwood J."/>
            <person name="Chapman J.A."/>
            <person name="Shapiro H."/>
            <person name="Aerts A."/>
            <person name="Otillar R.P."/>
            <person name="Terry A.Y."/>
            <person name="Boore J.L."/>
            <person name="Simakov O."/>
            <person name="Marletaz F."/>
            <person name="Cho S.-J."/>
            <person name="Edsinger-Gonzales E."/>
            <person name="Havlak P."/>
            <person name="Kuo D.-H."/>
            <person name="Larsson T."/>
            <person name="Lv J."/>
            <person name="Arendt D."/>
            <person name="Savage R."/>
            <person name="Osoegawa K."/>
            <person name="de Jong P."/>
            <person name="Lindberg D.R."/>
            <person name="Seaver E.C."/>
            <person name="Weisblat D.A."/>
            <person name="Putnam N.H."/>
            <person name="Grigoriev I.V."/>
            <person name="Rokhsar D.S."/>
        </authorList>
    </citation>
    <scope>NUCLEOTIDE SEQUENCE</scope>
    <source>
        <strain evidence="21">I ESC-2004</strain>
    </source>
</reference>
<dbReference type="InterPro" id="IPR029787">
    <property type="entry name" value="Nucleotide_cyclase"/>
</dbReference>
<keyword evidence="8" id="KW-1133">Transmembrane helix</keyword>
<keyword evidence="5" id="KW-0812">Transmembrane</keyword>
<evidence type="ECO:0000313" key="19">
    <source>
        <dbReference type="EMBL" id="ELT92328.1"/>
    </source>
</evidence>
<dbReference type="CDD" id="cd06352">
    <property type="entry name" value="PBP1_NPR_GC-like"/>
    <property type="match status" value="1"/>
</dbReference>
<evidence type="ECO:0000256" key="16">
    <source>
        <dbReference type="RuleBase" id="RU003431"/>
    </source>
</evidence>
<reference evidence="20" key="3">
    <citation type="submission" date="2015-06" db="UniProtKB">
        <authorList>
            <consortium name="EnsemblMetazoa"/>
        </authorList>
    </citation>
    <scope>IDENTIFICATION</scope>
</reference>
<keyword evidence="12" id="KW-0325">Glycoprotein</keyword>
<feature type="domain" description="Guanylate cyclase" evidence="18">
    <location>
        <begin position="842"/>
        <end position="972"/>
    </location>
</feature>
<dbReference type="PANTHER" id="PTHR11920:SF494">
    <property type="entry name" value="ATRIAL NATRIURETIC PEPTIDE RECEPTOR 2"/>
    <property type="match status" value="1"/>
</dbReference>
<proteinExistence type="inferred from homology"/>
<dbReference type="PROSITE" id="PS00452">
    <property type="entry name" value="GUANYLATE_CYCLASE_1"/>
    <property type="match status" value="1"/>
</dbReference>
<dbReference type="Pfam" id="PF00211">
    <property type="entry name" value="Guanylate_cyc"/>
    <property type="match status" value="1"/>
</dbReference>
<dbReference type="STRING" id="283909.R7TF11"/>
<dbReference type="PROSITE" id="PS50125">
    <property type="entry name" value="GUANYLATE_CYCLASE_2"/>
    <property type="match status" value="1"/>
</dbReference>
<evidence type="ECO:0000259" key="17">
    <source>
        <dbReference type="PROSITE" id="PS50011"/>
    </source>
</evidence>
<dbReference type="InterPro" id="IPR000719">
    <property type="entry name" value="Prot_kinase_dom"/>
</dbReference>
<dbReference type="FunCoup" id="R7TF11">
    <property type="interactions" value="74"/>
</dbReference>
<dbReference type="CDD" id="cd07302">
    <property type="entry name" value="CHD"/>
    <property type="match status" value="1"/>
</dbReference>
<dbReference type="PROSITE" id="PS50011">
    <property type="entry name" value="PROTEIN_KINASE_DOM"/>
    <property type="match status" value="1"/>
</dbReference>
<organism evidence="19">
    <name type="scientific">Capitella teleta</name>
    <name type="common">Polychaete worm</name>
    <dbReference type="NCBI Taxonomy" id="283909"/>
    <lineage>
        <taxon>Eukaryota</taxon>
        <taxon>Metazoa</taxon>
        <taxon>Spiralia</taxon>
        <taxon>Lophotrochozoa</taxon>
        <taxon>Annelida</taxon>
        <taxon>Polychaeta</taxon>
        <taxon>Sedentaria</taxon>
        <taxon>Scolecida</taxon>
        <taxon>Capitellidae</taxon>
        <taxon>Capitella</taxon>
    </lineage>
</organism>
<comment type="similarity">
    <text evidence="15">Belongs to the adenylyl cyclase class-4/guanylyl cyclase family.</text>
</comment>
<dbReference type="SMART" id="SM00044">
    <property type="entry name" value="CYCc"/>
    <property type="match status" value="1"/>
</dbReference>
<dbReference type="GO" id="GO:0004383">
    <property type="term" value="F:guanylate cyclase activity"/>
    <property type="evidence" value="ECO:0007669"/>
    <property type="project" value="UniProtKB-EC"/>
</dbReference>
<evidence type="ECO:0000256" key="11">
    <source>
        <dbReference type="ARBA" id="ARBA00023170"/>
    </source>
</evidence>
<dbReference type="GO" id="GO:0004672">
    <property type="term" value="F:protein kinase activity"/>
    <property type="evidence" value="ECO:0007669"/>
    <property type="project" value="InterPro"/>
</dbReference>
<dbReference type="PRINTS" id="PR00255">
    <property type="entry name" value="NATPEPTIDER"/>
</dbReference>
<dbReference type="Pfam" id="PF07714">
    <property type="entry name" value="PK_Tyr_Ser-Thr"/>
    <property type="match status" value="1"/>
</dbReference>
<evidence type="ECO:0000256" key="4">
    <source>
        <dbReference type="ARBA" id="ARBA00022475"/>
    </source>
</evidence>
<feature type="domain" description="Protein kinase" evidence="17">
    <location>
        <begin position="486"/>
        <end position="767"/>
    </location>
</feature>
<dbReference type="SUPFAM" id="SSF55073">
    <property type="entry name" value="Nucleotide cyclase"/>
    <property type="match status" value="1"/>
</dbReference>
<evidence type="ECO:0000256" key="9">
    <source>
        <dbReference type="ARBA" id="ARBA00023134"/>
    </source>
</evidence>
<dbReference type="OMA" id="WNYPILT"/>
<keyword evidence="9" id="KW-0342">GTP-binding</keyword>
<feature type="non-terminal residue" evidence="19">
    <location>
        <position position="1"/>
    </location>
</feature>
<dbReference type="Gene3D" id="1.10.510.10">
    <property type="entry name" value="Transferase(Phosphotransferase) domain 1"/>
    <property type="match status" value="1"/>
</dbReference>
<dbReference type="GO" id="GO:0007168">
    <property type="term" value="P:receptor guanylyl cyclase signaling pathway"/>
    <property type="evidence" value="ECO:0007669"/>
    <property type="project" value="TreeGrafter"/>
</dbReference>
<dbReference type="GO" id="GO:0001653">
    <property type="term" value="F:peptide receptor activity"/>
    <property type="evidence" value="ECO:0007669"/>
    <property type="project" value="TreeGrafter"/>
</dbReference>
<feature type="non-terminal residue" evidence="19">
    <location>
        <position position="1018"/>
    </location>
</feature>
<protein>
    <recommendedName>
        <fullName evidence="3 16">Guanylate cyclase</fullName>
        <ecNumber evidence="3 16">4.6.1.2</ecNumber>
    </recommendedName>
</protein>
<dbReference type="InterPro" id="IPR001054">
    <property type="entry name" value="A/G_cyclase"/>
</dbReference>
<dbReference type="InterPro" id="IPR028082">
    <property type="entry name" value="Peripla_BP_I"/>
</dbReference>
<keyword evidence="7" id="KW-0547">Nucleotide-binding</keyword>
<dbReference type="EMBL" id="AMQN01002822">
    <property type="status" value="NOT_ANNOTATED_CDS"/>
    <property type="molecule type" value="Genomic_DNA"/>
</dbReference>
<evidence type="ECO:0000256" key="15">
    <source>
        <dbReference type="RuleBase" id="RU000405"/>
    </source>
</evidence>
<evidence type="ECO:0000256" key="13">
    <source>
        <dbReference type="ARBA" id="ARBA00023239"/>
    </source>
</evidence>
<evidence type="ECO:0000256" key="8">
    <source>
        <dbReference type="ARBA" id="ARBA00022989"/>
    </source>
</evidence>
<dbReference type="Gene3D" id="3.30.70.1230">
    <property type="entry name" value="Nucleotide cyclase"/>
    <property type="match status" value="1"/>
</dbReference>
<evidence type="ECO:0000256" key="10">
    <source>
        <dbReference type="ARBA" id="ARBA00023136"/>
    </source>
</evidence>
<dbReference type="InterPro" id="IPR001245">
    <property type="entry name" value="Ser-Thr/Tyr_kinase_cat_dom"/>
</dbReference>
<evidence type="ECO:0000313" key="20">
    <source>
        <dbReference type="EnsemblMetazoa" id="CapteP22212"/>
    </source>
</evidence>
<evidence type="ECO:0000256" key="14">
    <source>
        <dbReference type="ARBA" id="ARBA00023293"/>
    </source>
</evidence>
<dbReference type="GO" id="GO:0005525">
    <property type="term" value="F:GTP binding"/>
    <property type="evidence" value="ECO:0007669"/>
    <property type="project" value="UniProtKB-KW"/>
</dbReference>
<comment type="catalytic activity">
    <reaction evidence="1 16">
        <text>GTP = 3',5'-cyclic GMP + diphosphate</text>
        <dbReference type="Rhea" id="RHEA:13665"/>
        <dbReference type="ChEBI" id="CHEBI:33019"/>
        <dbReference type="ChEBI" id="CHEBI:37565"/>
        <dbReference type="ChEBI" id="CHEBI:57746"/>
        <dbReference type="EC" id="4.6.1.2"/>
    </reaction>
</comment>
<dbReference type="Pfam" id="PF01094">
    <property type="entry name" value="ANF_receptor"/>
    <property type="match status" value="1"/>
</dbReference>
<keyword evidence="21" id="KW-1185">Reference proteome</keyword>
<dbReference type="GO" id="GO:0035556">
    <property type="term" value="P:intracellular signal transduction"/>
    <property type="evidence" value="ECO:0007669"/>
    <property type="project" value="InterPro"/>
</dbReference>
<dbReference type="EMBL" id="AMQN01002821">
    <property type="status" value="NOT_ANNOTATED_CDS"/>
    <property type="molecule type" value="Genomic_DNA"/>
</dbReference>
<dbReference type="InterPro" id="IPR050401">
    <property type="entry name" value="Cyclic_nucleotide_synthase"/>
</dbReference>
<dbReference type="EnsemblMetazoa" id="CapteT22212">
    <property type="protein sequence ID" value="CapteP22212"/>
    <property type="gene ID" value="CapteG22212"/>
</dbReference>
<dbReference type="GO" id="GO:0005886">
    <property type="term" value="C:plasma membrane"/>
    <property type="evidence" value="ECO:0007669"/>
    <property type="project" value="UniProtKB-SubCell"/>
</dbReference>
<dbReference type="InterPro" id="IPR018297">
    <property type="entry name" value="A/G_cyclase_CS"/>
</dbReference>
<dbReference type="HOGENOM" id="CLU_001072_1_0_1"/>
<keyword evidence="14 16" id="KW-0141">cGMP biosynthesis</keyword>
<keyword evidence="4" id="KW-1003">Cell membrane</keyword>
<dbReference type="OrthoDB" id="1890790at2759"/>
<dbReference type="EMBL" id="KB310159">
    <property type="protein sequence ID" value="ELT92328.1"/>
    <property type="molecule type" value="Genomic_DNA"/>
</dbReference>
<dbReference type="InterPro" id="IPR001828">
    <property type="entry name" value="ANF_lig-bd_rcpt"/>
</dbReference>
<keyword evidence="13 15" id="KW-0456">Lyase</keyword>
<evidence type="ECO:0000256" key="5">
    <source>
        <dbReference type="ARBA" id="ARBA00022692"/>
    </source>
</evidence>
<dbReference type="PANTHER" id="PTHR11920">
    <property type="entry name" value="GUANYLYL CYCLASE"/>
    <property type="match status" value="1"/>
</dbReference>
<evidence type="ECO:0000256" key="1">
    <source>
        <dbReference type="ARBA" id="ARBA00001436"/>
    </source>
</evidence>
<evidence type="ECO:0000313" key="21">
    <source>
        <dbReference type="Proteomes" id="UP000014760"/>
    </source>
</evidence>
<dbReference type="FunFam" id="3.30.70.1230:FF:000004">
    <property type="entry name" value="Guanylate cyclase"/>
    <property type="match status" value="1"/>
</dbReference>
<dbReference type="SUPFAM" id="SSF56112">
    <property type="entry name" value="Protein kinase-like (PK-like)"/>
    <property type="match status" value="1"/>
</dbReference>
<dbReference type="GO" id="GO:0005524">
    <property type="term" value="F:ATP binding"/>
    <property type="evidence" value="ECO:0007669"/>
    <property type="project" value="InterPro"/>
</dbReference>
<keyword evidence="6" id="KW-0732">Signal</keyword>
<dbReference type="AlphaFoldDB" id="R7TF11"/>
<dbReference type="GO" id="GO:0004016">
    <property type="term" value="F:adenylate cyclase activity"/>
    <property type="evidence" value="ECO:0007669"/>
    <property type="project" value="TreeGrafter"/>
</dbReference>
<comment type="subcellular location">
    <subcellularLocation>
        <location evidence="2">Cell membrane</location>
        <topology evidence="2">Single-pass type I membrane protein</topology>
    </subcellularLocation>
</comment>
<name>R7TF11_CAPTE</name>
<evidence type="ECO:0000256" key="3">
    <source>
        <dbReference type="ARBA" id="ARBA00012202"/>
    </source>
</evidence>
<evidence type="ECO:0000256" key="12">
    <source>
        <dbReference type="ARBA" id="ARBA00023180"/>
    </source>
</evidence>
<evidence type="ECO:0000256" key="6">
    <source>
        <dbReference type="ARBA" id="ARBA00022729"/>
    </source>
</evidence>
<evidence type="ECO:0000256" key="2">
    <source>
        <dbReference type="ARBA" id="ARBA00004251"/>
    </source>
</evidence>
<dbReference type="Gene3D" id="3.40.50.2300">
    <property type="match status" value="3"/>
</dbReference>
<keyword evidence="10" id="KW-0472">Membrane</keyword>
<sequence>YVGVILIRGSDTPYDYVRSAPAIDLAVRKANSEILKGSGYKLESTIMTYGPLCDGNFASGIAAEMYFRREVDAFLGPGCADALDPVGRLASYWNVPVITGSSILRHRSVGDAGRFKFKENFPTLTRLAYCQCRLRKVFGSILRQFNWTDLSLIYDTNDDYPRSLGDTLVTGLGLGGFEPVVIKFSGNSNVTFEREILEAKKYSRVSILCMSGDSIRRYLIKAYEMGLIQTGEYVFMDVELFPFPGDYWGKHHWRRGDDLDEIAKKAFEALLLVTLVEPKGQQYNEWSTRVKTRAEEVYGFNYDLNEESVNFFVGSFYDGLIHYARTVRKFIETGQNYSDGLTMSHAMWNATFEGITGSVFIDDNGDRDTSYAIRDMDPESGEFVEVAYYWGNKPGYTPDENVKMHWAGGRTAPPPNEPFCWFSGENPVCQPEGPSIVQTGDLVNILSSYQYPILLLYSHSRKYKLEAAIRDMSWLIRRLPDNAAAIELISGSTCGAFKLELEAFLAQQPNRDAVTASTNKSLNETQIFTEIGVYKGIVVAIRNINTIRPITLSRNVLLEISKRRSMNHDNVARFIGAAMEPPVIKILHDYCAKGSLQDILNNDNVTLDEDFKYSLIMDIVKGMNYIHSSDIGHHGQLRSSNCVVDSRFVLKITDFGLPSLYGTHHRNPYQDIENEHIHYERSQKADVFSFAIILEEILARGGPYEFFRGEFSPKEIVTKVKNATGLEPFRPVVSKDVCHPALHALMIQCWDEDPNKRPHFDTVKSAIRNIHGGKDRSLMESLLIRMEQYANNLEGIVAERTSLLVQEQRKTEQLLLQILPKSIAEQLKRGQSVQPETYASVTIYFSDIVGFTTISAKSSPLDVVQLLNQLYTAFDSTLEKYDVYKVETIGDAYMVVSGLPIPNGKGHAKEIALMSLALLHSIGKFRINHLPGTQLKLRIGLHSGPCVAGVVGLKMPRYCLFGDTVNTASRMESHGEALKIHVSPTTRDLLVAEDEFDLVRRGTIDVKGKGEMETFWLM</sequence>
<dbReference type="Gene3D" id="6.10.250.780">
    <property type="match status" value="1"/>
</dbReference>
<dbReference type="Proteomes" id="UP000014760">
    <property type="component" value="Unassembled WGS sequence"/>
</dbReference>